<organism evidence="1 2">
    <name type="scientific">Penicillium digitatum</name>
    <name type="common">Green mold</name>
    <dbReference type="NCBI Taxonomy" id="36651"/>
    <lineage>
        <taxon>Eukaryota</taxon>
        <taxon>Fungi</taxon>
        <taxon>Dikarya</taxon>
        <taxon>Ascomycota</taxon>
        <taxon>Pezizomycotina</taxon>
        <taxon>Eurotiomycetes</taxon>
        <taxon>Eurotiomycetidae</taxon>
        <taxon>Eurotiales</taxon>
        <taxon>Aspergillaceae</taxon>
        <taxon>Penicillium</taxon>
    </lineage>
</organism>
<protein>
    <submittedName>
        <fullName evidence="1">Uncharacterized protein</fullName>
    </submittedName>
</protein>
<proteinExistence type="predicted"/>
<dbReference type="AlphaFoldDB" id="A0A7T6XLB2"/>
<dbReference type="Proteomes" id="UP000595662">
    <property type="component" value="Chromosome 2"/>
</dbReference>
<reference evidence="1 2" key="1">
    <citation type="submission" date="2020-08" db="EMBL/GenBank/DDBJ databases">
        <title>The completed genome sequence of the pathogenic ascomycete fungus Penicillium digitatum.</title>
        <authorList>
            <person name="Wang M."/>
        </authorList>
    </citation>
    <scope>NUCLEOTIDE SEQUENCE [LARGE SCALE GENOMIC DNA]</scope>
    <source>
        <strain evidence="1 2">PdW03</strain>
    </source>
</reference>
<evidence type="ECO:0000313" key="1">
    <source>
        <dbReference type="EMBL" id="QQK43097.1"/>
    </source>
</evidence>
<dbReference type="RefSeq" id="XP_065956599.1">
    <property type="nucleotide sequence ID" value="XM_066101516.1"/>
</dbReference>
<gene>
    <name evidence="1" type="ORF">Pdw03_6998</name>
</gene>
<dbReference type="EMBL" id="CP060775">
    <property type="protein sequence ID" value="QQK43097.1"/>
    <property type="molecule type" value="Genomic_DNA"/>
</dbReference>
<dbReference type="GeneID" id="90952917"/>
<name>A0A7T6XLB2_PENDI</name>
<sequence>MLKPRTNGVLTAVDTAITDRVGEEVFAHELQRFLVCLTCSVSLPTADRGLEVADVVRVTTPRGPLLGVVHRATKLEAGQDNSRLLYGAISYMHGFIIGLRIESGFSVRGRAVIASKEGWGSIEGLL</sequence>
<accession>A0A7T6XLB2</accession>
<evidence type="ECO:0000313" key="2">
    <source>
        <dbReference type="Proteomes" id="UP000595662"/>
    </source>
</evidence>